<reference evidence="2 3" key="1">
    <citation type="submission" date="2019-07" db="EMBL/GenBank/DDBJ databases">
        <title>Lentzea xizangensis sp. nov., isolated from Qinghai-Tibetan Plateau Soils.</title>
        <authorList>
            <person name="Huang J."/>
        </authorList>
    </citation>
    <scope>NUCLEOTIDE SEQUENCE [LARGE SCALE GENOMIC DNA]</scope>
    <source>
        <strain evidence="2 3">FXJ1.1311</strain>
    </source>
</reference>
<dbReference type="AlphaFoldDB" id="A0A563EKX1"/>
<dbReference type="OrthoDB" id="3478924at2"/>
<dbReference type="EMBL" id="VOBR01000025">
    <property type="protein sequence ID" value="TWP47526.1"/>
    <property type="molecule type" value="Genomic_DNA"/>
</dbReference>
<feature type="domain" description="Nitrile hydratase beta subunit" evidence="1">
    <location>
        <begin position="2"/>
        <end position="83"/>
    </location>
</feature>
<accession>A0A563EKX1</accession>
<keyword evidence="3" id="KW-1185">Reference proteome</keyword>
<dbReference type="SUPFAM" id="SSF50090">
    <property type="entry name" value="Electron transport accessory proteins"/>
    <property type="match status" value="1"/>
</dbReference>
<dbReference type="Gene3D" id="2.30.30.50">
    <property type="match status" value="1"/>
</dbReference>
<evidence type="ECO:0000313" key="3">
    <source>
        <dbReference type="Proteomes" id="UP000316639"/>
    </source>
</evidence>
<dbReference type="InterPro" id="IPR024690">
    <property type="entry name" value="CN_hydtase_beta_dom_C"/>
</dbReference>
<gene>
    <name evidence="2" type="ORF">FKR81_31680</name>
</gene>
<protein>
    <submittedName>
        <fullName evidence="2">Nitrile hydratase subunit beta</fullName>
    </submittedName>
</protein>
<dbReference type="InterPro" id="IPR008990">
    <property type="entry name" value="Elect_transpt_acc-like_dom_sf"/>
</dbReference>
<evidence type="ECO:0000259" key="1">
    <source>
        <dbReference type="Pfam" id="PF02211"/>
    </source>
</evidence>
<dbReference type="Proteomes" id="UP000316639">
    <property type="component" value="Unassembled WGS sequence"/>
</dbReference>
<dbReference type="Pfam" id="PF02211">
    <property type="entry name" value="NHase_beta_C"/>
    <property type="match status" value="1"/>
</dbReference>
<organism evidence="2 3">
    <name type="scientific">Lentzea tibetensis</name>
    <dbReference type="NCBI Taxonomy" id="2591470"/>
    <lineage>
        <taxon>Bacteria</taxon>
        <taxon>Bacillati</taxon>
        <taxon>Actinomycetota</taxon>
        <taxon>Actinomycetes</taxon>
        <taxon>Pseudonocardiales</taxon>
        <taxon>Pseudonocardiaceae</taxon>
        <taxon>Lentzea</taxon>
    </lineage>
</organism>
<sequence>MFQVGDRVRTSAAAVPHHTRLPAYARGCAGTVVGVEGRWPLADARAQGAVVVQPVYTVRFSASELFGAGSHSVTLSMWEEYLT</sequence>
<evidence type="ECO:0000313" key="2">
    <source>
        <dbReference type="EMBL" id="TWP47526.1"/>
    </source>
</evidence>
<name>A0A563EKX1_9PSEU</name>
<comment type="caution">
    <text evidence="2">The sequence shown here is derived from an EMBL/GenBank/DDBJ whole genome shotgun (WGS) entry which is preliminary data.</text>
</comment>
<proteinExistence type="predicted"/>